<proteinExistence type="predicted"/>
<dbReference type="PANTHER" id="PTHR40465">
    <property type="entry name" value="CHROMOSOME 1, WHOLE GENOME SHOTGUN SEQUENCE"/>
    <property type="match status" value="1"/>
</dbReference>
<dbReference type="PANTHER" id="PTHR40465:SF1">
    <property type="entry name" value="DUF6534 DOMAIN-CONTAINING PROTEIN"/>
    <property type="match status" value="1"/>
</dbReference>
<dbReference type="Pfam" id="PF20152">
    <property type="entry name" value="DUF6534"/>
    <property type="match status" value="1"/>
</dbReference>
<keyword evidence="1" id="KW-0472">Membrane</keyword>
<keyword evidence="4" id="KW-1185">Reference proteome</keyword>
<accession>A0AAD7EMG3</accession>
<dbReference type="EMBL" id="JARIHO010000031">
    <property type="protein sequence ID" value="KAJ7336219.1"/>
    <property type="molecule type" value="Genomic_DNA"/>
</dbReference>
<comment type="caution">
    <text evidence="3">The sequence shown here is derived from an EMBL/GenBank/DDBJ whole genome shotgun (WGS) entry which is preliminary data.</text>
</comment>
<evidence type="ECO:0000313" key="4">
    <source>
        <dbReference type="Proteomes" id="UP001218218"/>
    </source>
</evidence>
<keyword evidence="1" id="KW-1133">Transmembrane helix</keyword>
<feature type="transmembrane region" description="Helical" evidence="1">
    <location>
        <begin position="12"/>
        <end position="30"/>
    </location>
</feature>
<dbReference type="InterPro" id="IPR045339">
    <property type="entry name" value="DUF6534"/>
</dbReference>
<feature type="transmembrane region" description="Helical" evidence="1">
    <location>
        <begin position="36"/>
        <end position="55"/>
    </location>
</feature>
<evidence type="ECO:0000259" key="2">
    <source>
        <dbReference type="Pfam" id="PF20152"/>
    </source>
</evidence>
<reference evidence="3" key="1">
    <citation type="submission" date="2023-03" db="EMBL/GenBank/DDBJ databases">
        <title>Massive genome expansion in bonnet fungi (Mycena s.s.) driven by repeated elements and novel gene families across ecological guilds.</title>
        <authorList>
            <consortium name="Lawrence Berkeley National Laboratory"/>
            <person name="Harder C.B."/>
            <person name="Miyauchi S."/>
            <person name="Viragh M."/>
            <person name="Kuo A."/>
            <person name="Thoen E."/>
            <person name="Andreopoulos B."/>
            <person name="Lu D."/>
            <person name="Skrede I."/>
            <person name="Drula E."/>
            <person name="Henrissat B."/>
            <person name="Morin E."/>
            <person name="Kohler A."/>
            <person name="Barry K."/>
            <person name="LaButti K."/>
            <person name="Morin E."/>
            <person name="Salamov A."/>
            <person name="Lipzen A."/>
            <person name="Mereny Z."/>
            <person name="Hegedus B."/>
            <person name="Baldrian P."/>
            <person name="Stursova M."/>
            <person name="Weitz H."/>
            <person name="Taylor A."/>
            <person name="Grigoriev I.V."/>
            <person name="Nagy L.G."/>
            <person name="Martin F."/>
            <person name="Kauserud H."/>
        </authorList>
    </citation>
    <scope>NUCLEOTIDE SEQUENCE</scope>
    <source>
        <strain evidence="3">CBHHK002</strain>
    </source>
</reference>
<dbReference type="AlphaFoldDB" id="A0AAD7EMG3"/>
<feature type="transmembrane region" description="Helical" evidence="1">
    <location>
        <begin position="168"/>
        <end position="187"/>
    </location>
</feature>
<feature type="transmembrane region" description="Helical" evidence="1">
    <location>
        <begin position="142"/>
        <end position="162"/>
    </location>
</feature>
<name>A0AAD7EMG3_9AGAR</name>
<protein>
    <recommendedName>
        <fullName evidence="2">DUF6534 domain-containing protein</fullName>
    </recommendedName>
</protein>
<feature type="transmembrane region" description="Helical" evidence="1">
    <location>
        <begin position="99"/>
        <end position="121"/>
    </location>
</feature>
<organism evidence="3 4">
    <name type="scientific">Mycena albidolilacea</name>
    <dbReference type="NCBI Taxonomy" id="1033008"/>
    <lineage>
        <taxon>Eukaryota</taxon>
        <taxon>Fungi</taxon>
        <taxon>Dikarya</taxon>
        <taxon>Basidiomycota</taxon>
        <taxon>Agaricomycotina</taxon>
        <taxon>Agaricomycetes</taxon>
        <taxon>Agaricomycetidae</taxon>
        <taxon>Agaricales</taxon>
        <taxon>Marasmiineae</taxon>
        <taxon>Mycenaceae</taxon>
        <taxon>Mycena</taxon>
    </lineage>
</organism>
<gene>
    <name evidence="3" type="ORF">DFH08DRAFT_284329</name>
</gene>
<evidence type="ECO:0000256" key="1">
    <source>
        <dbReference type="SAM" id="Phobius"/>
    </source>
</evidence>
<evidence type="ECO:0000313" key="3">
    <source>
        <dbReference type="EMBL" id="KAJ7336219.1"/>
    </source>
</evidence>
<feature type="transmembrane region" description="Helical" evidence="1">
    <location>
        <begin position="67"/>
        <end position="93"/>
    </location>
</feature>
<dbReference type="Proteomes" id="UP001218218">
    <property type="component" value="Unassembled WGS sequence"/>
</dbReference>
<keyword evidence="1" id="KW-0812">Transmembrane</keyword>
<sequence>MRVNRVCEFAHALCIGHTLYFYTISGYIQVQTTPRTLVAGFSITACIVACVQAFFGFRIYMLSKRLYIPILIWIVALLRLSLFTLSMAVTGIITEGSFITSAWAVGVANDLLITITLVFLLRRQRKDVHKRTMALADKIIAWTIETGMMTSAAAIVELLCFLTMPNNWLWIAIFTIEARLFANSFLAR</sequence>
<feature type="domain" description="DUF6534" evidence="2">
    <location>
        <begin position="107"/>
        <end position="187"/>
    </location>
</feature>